<name>A0A927H6Q2_9BACL</name>
<dbReference type="EMBL" id="JACXIY010000016">
    <property type="protein sequence ID" value="MBD2869732.1"/>
    <property type="molecule type" value="Genomic_DNA"/>
</dbReference>
<accession>A0A927H6Q2</accession>
<comment type="caution">
    <text evidence="1">The sequence shown here is derived from an EMBL/GenBank/DDBJ whole genome shotgun (WGS) entry which is preliminary data.</text>
</comment>
<dbReference type="Proteomes" id="UP000632125">
    <property type="component" value="Unassembled WGS sequence"/>
</dbReference>
<evidence type="ECO:0000313" key="2">
    <source>
        <dbReference type="Proteomes" id="UP000632125"/>
    </source>
</evidence>
<dbReference type="RefSeq" id="WP_190862101.1">
    <property type="nucleotide sequence ID" value="NZ_JACXIY010000016.1"/>
</dbReference>
<evidence type="ECO:0000313" key="1">
    <source>
        <dbReference type="EMBL" id="MBD2869732.1"/>
    </source>
</evidence>
<proteinExistence type="predicted"/>
<dbReference type="AlphaFoldDB" id="A0A927H6Q2"/>
<reference evidence="1" key="1">
    <citation type="submission" date="2020-09" db="EMBL/GenBank/DDBJ databases">
        <title>A novel bacterium of genus Paenibacillus, isolated from South China Sea.</title>
        <authorList>
            <person name="Huang H."/>
            <person name="Mo K."/>
            <person name="Hu Y."/>
        </authorList>
    </citation>
    <scope>NUCLEOTIDE SEQUENCE</scope>
    <source>
        <strain evidence="1">IB182493</strain>
    </source>
</reference>
<sequence>MAQEIDFTILDTFFHISPQGAEHPVFEMPATAFLDKERSRSALLLGGELVQATGMELAASFVGMSFFNLCVAKLIVAAQCNRLLDLPLTELTFQLEPHDDHAHLGFKLRELNSAALPEDGPARKRLLLDDLTAYFQEELNEAIETVAASADVKSAMIWNQFGGQIHAIRDYLPLYEQRQDVLERFERDFAMLKELPPEVFNRKRNPFIHKPRYIDDPWSPPEGKMLLRSSCCMYDCRVDGEKCYNCPRMLPEEREERRQEVLAASQS</sequence>
<evidence type="ECO:0008006" key="3">
    <source>
        <dbReference type="Google" id="ProtNLM"/>
    </source>
</evidence>
<protein>
    <recommendedName>
        <fullName evidence="3">Ferric siderophore reductase C-terminal domain-containing protein</fullName>
    </recommendedName>
</protein>
<organism evidence="1 2">
    <name type="scientific">Paenibacillus arenilitoris</name>
    <dbReference type="NCBI Taxonomy" id="2772299"/>
    <lineage>
        <taxon>Bacteria</taxon>
        <taxon>Bacillati</taxon>
        <taxon>Bacillota</taxon>
        <taxon>Bacilli</taxon>
        <taxon>Bacillales</taxon>
        <taxon>Paenibacillaceae</taxon>
        <taxon>Paenibacillus</taxon>
    </lineage>
</organism>
<gene>
    <name evidence="1" type="ORF">IDH41_14175</name>
</gene>
<keyword evidence="2" id="KW-1185">Reference proteome</keyword>